<dbReference type="InterPro" id="IPR008972">
    <property type="entry name" value="Cupredoxin"/>
</dbReference>
<dbReference type="SUPFAM" id="SSF49899">
    <property type="entry name" value="Concanavalin A-like lectins/glucanases"/>
    <property type="match status" value="1"/>
</dbReference>
<dbReference type="Pfam" id="PF13180">
    <property type="entry name" value="PDZ_2"/>
    <property type="match status" value="1"/>
</dbReference>
<evidence type="ECO:0000259" key="4">
    <source>
        <dbReference type="PROSITE" id="PS50825"/>
    </source>
</evidence>
<dbReference type="SMART" id="SM00228">
    <property type="entry name" value="PDZ"/>
    <property type="match status" value="1"/>
</dbReference>
<dbReference type="GO" id="GO:0005507">
    <property type="term" value="F:copper ion binding"/>
    <property type="evidence" value="ECO:0007669"/>
    <property type="project" value="InterPro"/>
</dbReference>
<dbReference type="InterPro" id="IPR013320">
    <property type="entry name" value="ConA-like_dom_sf"/>
</dbReference>
<dbReference type="InterPro" id="IPR025644">
    <property type="entry name" value="DUF4344"/>
</dbReference>
<gene>
    <name evidence="5" type="ORF">ALOHA_HF4000ANIW97P9ctg4g10</name>
</gene>
<keyword evidence="1" id="KW-0479">Metal-binding</keyword>
<reference evidence="5" key="1">
    <citation type="journal article" date="2008" name="ISME J.">
        <title>Genomic patterns of recombination, clonal divergence and environment in marine microbial populations.</title>
        <authorList>
            <person name="Konstantinidis K.T."/>
            <person name="Delong E.F."/>
        </authorList>
    </citation>
    <scope>NUCLEOTIDE SEQUENCE</scope>
</reference>
<dbReference type="Gene3D" id="2.60.40.420">
    <property type="entry name" value="Cupredoxins - blue copper proteins"/>
    <property type="match status" value="7"/>
</dbReference>
<dbReference type="EMBL" id="EU016593">
    <property type="protein sequence ID" value="ABZ07131.1"/>
    <property type="molecule type" value="Genomic_DNA"/>
</dbReference>
<protein>
    <submittedName>
        <fullName evidence="5">Putative copper-binding protein, plastocyanin/azurin family protein</fullName>
    </submittedName>
</protein>
<dbReference type="InterPro" id="IPR052721">
    <property type="entry name" value="ET_Amicyanin"/>
</dbReference>
<evidence type="ECO:0000256" key="1">
    <source>
        <dbReference type="ARBA" id="ARBA00022723"/>
    </source>
</evidence>
<dbReference type="InterPro" id="IPR000923">
    <property type="entry name" value="BlueCu_1"/>
</dbReference>
<name>B3T3H2_9ARCH</name>
<proteinExistence type="predicted"/>
<keyword evidence="2" id="KW-0677">Repeat</keyword>
<dbReference type="SUPFAM" id="SSF49503">
    <property type="entry name" value="Cupredoxins"/>
    <property type="match status" value="7"/>
</dbReference>
<dbReference type="InterPro" id="IPR036034">
    <property type="entry name" value="PDZ_sf"/>
</dbReference>
<dbReference type="InterPro" id="IPR001478">
    <property type="entry name" value="PDZ"/>
</dbReference>
<dbReference type="Pfam" id="PF00127">
    <property type="entry name" value="Copper-bind"/>
    <property type="match status" value="6"/>
</dbReference>
<dbReference type="PANTHER" id="PTHR36507:SF1">
    <property type="entry name" value="BLL1555 PROTEIN"/>
    <property type="match status" value="1"/>
</dbReference>
<dbReference type="Gene3D" id="2.60.40.1930">
    <property type="match status" value="1"/>
</dbReference>
<dbReference type="PROSITE" id="PS50825">
    <property type="entry name" value="HYR"/>
    <property type="match status" value="2"/>
</dbReference>
<feature type="domain" description="HYR" evidence="4">
    <location>
        <begin position="475"/>
        <end position="556"/>
    </location>
</feature>
<dbReference type="Gene3D" id="2.30.42.10">
    <property type="match status" value="1"/>
</dbReference>
<dbReference type="Pfam" id="PF13385">
    <property type="entry name" value="Laminin_G_3"/>
    <property type="match status" value="1"/>
</dbReference>
<evidence type="ECO:0000256" key="2">
    <source>
        <dbReference type="ARBA" id="ARBA00022737"/>
    </source>
</evidence>
<accession>B3T3H2</accession>
<organism evidence="5">
    <name type="scientific">uncultured marine crenarchaeote HF4000_ANIW97P9</name>
    <dbReference type="NCBI Taxonomy" id="455569"/>
    <lineage>
        <taxon>Archaea</taxon>
        <taxon>Nitrososphaerota</taxon>
        <taxon>Nitrososphaeria</taxon>
        <taxon>Nitrosopumilales</taxon>
        <taxon>environmental samples</taxon>
    </lineage>
</organism>
<evidence type="ECO:0000256" key="3">
    <source>
        <dbReference type="ARBA" id="ARBA00023008"/>
    </source>
</evidence>
<evidence type="ECO:0000313" key="5">
    <source>
        <dbReference type="EMBL" id="ABZ07131.1"/>
    </source>
</evidence>
<dbReference type="Pfam" id="PF14247">
    <property type="entry name" value="DUF4344"/>
    <property type="match status" value="1"/>
</dbReference>
<feature type="domain" description="HYR" evidence="4">
    <location>
        <begin position="561"/>
        <end position="642"/>
    </location>
</feature>
<dbReference type="Pfam" id="PF02494">
    <property type="entry name" value="HYR"/>
    <property type="match status" value="2"/>
</dbReference>
<sequence length="2127" mass="229128">MIAANNNALVFFGLFLVGLLFVPLSISFMIPEADADHYTETVQNAPGSSYVGCEETNSCFLPSTVTIDVGGTVTWENPDNVPHTVTSGTSSNGPDGYFDSNLIMVGDTYTNTFDSAGTYTYFCMIHPWMAGTVIVTAEEAAEEESLQPTIVQNAPGSSTPGCEETDSCFTPYQATIPVGGTVMWENSEVSDHTITSGTPQAGPSGHFNSETILIDSISGGGVFSHTFDEEGTWYYFCMVHPWMIGKVVVGDGTPIQTDVPDSYTAQSITLNFDNAYSTSDDIVEISGTTQNTTQDVTLVVKAESEIKAVMQLDVSASGSYSTTLDISNYTSGVYTVTVNQGSSASYTAERSFVISDNINIVTNASGSSTPGCEETNSCFIPSTVTIDVGAVVKWENVDNAAHTVTSGTPTTGVGPSGHFDSELMMAGGSFSHTFDQEGTWYYFCMVHPWMIGKVVVGDGTPIQTAVPEEVEVVESDTTPPNIVAPSNIFIETTDSAGKIFVYDAPAASDNVGVTVGPTCTPASGTLLPVGVTTITCTASDSSGNVATASFTVTVVNTAATGDTSPPVLSQISTIVKETTLSNGAVVTYNHPTATDNEAVTYGPVCLPSSGVLFSVGTTTVTCIAKDAAGNQGSSSFSIIVVGPGSTIEESTVSFQLNKSSYFTGDFIIVTGTSTAENVPVTLQVYSPSVELISVSQATPGSAVSQSSGAQTTVQNAQGSSFTGCEPNCFLPHTVTIDVGGTVIWQNPDNVPHTATSGSPFGGPDGYFNSSLISAGSSFSHQFNASGTYDYYCIVHPWMQGSVFVSGSQTVSAQPEGSGSFATQILAIGPLWSEDGTYTVKASVGVVEATKTFNFTVRELDAIPFTSVPSNIAVSINKDNYTGDETVSINVALIDGSASQPISIQVNDPAGVTLFLQTVNTDSQARVSSQFTLPENVVSGTYTVSASSKGQLWDLTDSVAFTGIPLEPEILSSSISITDEQGEPVTTYNAGDLGYFSTKMTTKTTSQILVTVSVLDAQLNTLGVGFFKTVLPKGDAEIVLGFAIPEGTISGDAQVFTNFFTDWPDQGGIPIGEEVSSKVYIVGVEPVEEEPVVEPVTEYKDVGDFYLTYEPTEDFKEYEDWLKTEQYFEDQIPFLNNQFKLPYDVEIKIEECGVSNAYYYPDEKMVVICYEFIRDTDDKFANLLDKVYGDNWTIEDLNYPVLNVIDHTLYHELGHAFIDIYELPTTGMEEDAADQFGSYILLEFPYGDDDQRGQDAMIATALDYWMAAEENPNLTPTAFADEHSLNQQRFYNLACWTYGFNPNNNQYLVDGGLLPESRADGCEYEYMQIVNSWGSLLAPFLQEEPTVIEPITEQETVVEPVIEPVVEPESSGMQATVQNAPGSSFEGCEPNCFLPSTVTIDLGGTVTWENPDDFPHTMTSGTSADGPDGHFDSQLLMAGESFSNTFDEAGTYNYFCMIHPWMTGKVVVAGSETVVEPVIEQEPESSGMQATVQNAPGSSFEGCEETNSCFLPNTVTIDVGGTVTWENPDNAGHTTTSRVVSQQGAGGIIGLEWDSGFMTKGQSFSHTFDTDGTYDYFCMVHPWMQGIVIVQGEEEEPPPPVQEEVIEVVNILALNGTSNIISLSETEYIEVDKSSLNDEHEKLTVSSWVKPDFIPTSAPQYSAVSKEGSFELFLTNTKDPERSPGFSVFDGIIWNTILIDSKVADGWHHLVGVVNGEELSVYLDSVLVGTKSMPSQSNFNEQGQLVPQTAYMAASENAIIVGALINSVSLPIEILNPYEGLISEVNIITDALTSEQISNLYLIERDMFQRDFVEVESVINGTVTTSLVTTESPELPAAECVDLAKERGLSEAPDGEFIISIIEDSGAEKAGLQKDDLITRINGVVIVTPFDFQKVDLKPGDTVTVTVQRDGQQLQLPVEIMPSPDDPDRGLIGIKMAYAVSYKPIYTLVCQFPFDVIIPINSRVLWMETLSLEDAPYHTIQSVDNLFGTGSMVSADMGFYDNTFTYGVYEYYDGLDESLTGKIIISKLTNSININEGSASSECADTYSCYDTFAAQVDVGEKVTWQNRDMFYHTVTSGTPGDGPDGLFDSGPIDTYLYFSYTFEEAGTYDYFCMVHPWKQGMVVVGEA</sequence>
<dbReference type="Gene3D" id="2.60.120.200">
    <property type="match status" value="1"/>
</dbReference>
<dbReference type="InterPro" id="IPR003410">
    <property type="entry name" value="HYR_dom"/>
</dbReference>
<dbReference type="GO" id="GO:0009055">
    <property type="term" value="F:electron transfer activity"/>
    <property type="evidence" value="ECO:0007669"/>
    <property type="project" value="InterPro"/>
</dbReference>
<keyword evidence="3" id="KW-0186">Copper</keyword>
<dbReference type="PANTHER" id="PTHR36507">
    <property type="entry name" value="BLL1555 PROTEIN"/>
    <property type="match status" value="1"/>
</dbReference>
<dbReference type="SUPFAM" id="SSF50156">
    <property type="entry name" value="PDZ domain-like"/>
    <property type="match status" value="1"/>
</dbReference>